<dbReference type="STRING" id="578459.A0A0P9F1Q8"/>
<dbReference type="FunFam" id="1.10.4160.10:FF:000002">
    <property type="entry name" value="Purine-cytosine permease fcyB"/>
    <property type="match status" value="1"/>
</dbReference>
<keyword evidence="3 8" id="KW-0813">Transport</keyword>
<keyword evidence="5 10" id="KW-0812">Transmembrane</keyword>
<gene>
    <name evidence="11" type="ORF">RHOBADRAFT_16692</name>
</gene>
<evidence type="ECO:0000256" key="8">
    <source>
        <dbReference type="PIRNR" id="PIRNR002744"/>
    </source>
</evidence>
<sequence>MSTSSHSDQVKDLDLEKGSTQAPQDGDVVSADDGVKRKNGALAPLWKLAEKLDSYGVEVRGVERVEEHERAENTWLEPGFLWMSANMTISTFSLGTLGNSIWFLQPADACLTILFFNLFTTLPVALFSTWGKQTGLRQMMIGRFSFGPWTILFPILLNCLACIGWSTINTIVGASALHAVTDTHQLPEPAGIVIIALITLFVALFGYKYVHAIERYSSIPVFVIFLIMLGQAGRFMHGGYGGVGEAEAASVLSFGGTIAGFSLGWTSLAADYTVYQRANTANWKIFLSTYVGLNVPLVFVESLGALMMSTLDVKETWAAVAKNADGSTNLGGLLGAPLIAMGGFGRFLLVILALSIVANNIPNVYSFALTFQAFGKYAQRIPRFFLCIVCTIIYIVLAEAGYTSFESAFDTLLVLLSYWLAIYTCILLEEHFIFRGGKFANYNLHRYNDRANLPVGLAAAFSLCCGIAGAVVGMSQTWYVGPIGRMIGDPKYGADLGFELAFGFTAVTYPVCRYLERKYTGR</sequence>
<keyword evidence="7 8" id="KW-0472">Membrane</keyword>
<evidence type="ECO:0000256" key="4">
    <source>
        <dbReference type="ARBA" id="ARBA00022553"/>
    </source>
</evidence>
<dbReference type="Pfam" id="PF02133">
    <property type="entry name" value="Transp_cyt_pur"/>
    <property type="match status" value="1"/>
</dbReference>
<dbReference type="PANTHER" id="PTHR31806">
    <property type="entry name" value="PURINE-CYTOSINE PERMEASE FCY2-RELATED"/>
    <property type="match status" value="1"/>
</dbReference>
<dbReference type="Proteomes" id="UP000053890">
    <property type="component" value="Unassembled WGS sequence"/>
</dbReference>
<feature type="transmembrane region" description="Helical" evidence="10">
    <location>
        <begin position="455"/>
        <end position="476"/>
    </location>
</feature>
<protein>
    <recommendedName>
        <fullName evidence="13">Purine-cytosine permease</fullName>
    </recommendedName>
</protein>
<organism evidence="11 12">
    <name type="scientific">Rhodotorula graminis (strain WP1)</name>
    <dbReference type="NCBI Taxonomy" id="578459"/>
    <lineage>
        <taxon>Eukaryota</taxon>
        <taxon>Fungi</taxon>
        <taxon>Dikarya</taxon>
        <taxon>Basidiomycota</taxon>
        <taxon>Pucciniomycotina</taxon>
        <taxon>Microbotryomycetes</taxon>
        <taxon>Sporidiobolales</taxon>
        <taxon>Sporidiobolaceae</taxon>
        <taxon>Rhodotorula</taxon>
    </lineage>
</organism>
<feature type="transmembrane region" description="Helical" evidence="10">
    <location>
        <begin position="151"/>
        <end position="177"/>
    </location>
</feature>
<feature type="transmembrane region" description="Helical" evidence="10">
    <location>
        <begin position="411"/>
        <end position="434"/>
    </location>
</feature>
<dbReference type="GO" id="GO:0022857">
    <property type="term" value="F:transmembrane transporter activity"/>
    <property type="evidence" value="ECO:0007669"/>
    <property type="project" value="InterPro"/>
</dbReference>
<dbReference type="EMBL" id="KQ474082">
    <property type="protein sequence ID" value="KPV73560.1"/>
    <property type="molecule type" value="Genomic_DNA"/>
</dbReference>
<dbReference type="GeneID" id="28972781"/>
<feature type="transmembrane region" description="Helical" evidence="10">
    <location>
        <begin position="80"/>
        <end position="105"/>
    </location>
</feature>
<evidence type="ECO:0000256" key="9">
    <source>
        <dbReference type="SAM" id="MobiDB-lite"/>
    </source>
</evidence>
<evidence type="ECO:0000256" key="3">
    <source>
        <dbReference type="ARBA" id="ARBA00022448"/>
    </source>
</evidence>
<feature type="transmembrane region" description="Helical" evidence="10">
    <location>
        <begin position="248"/>
        <end position="270"/>
    </location>
</feature>
<dbReference type="GO" id="GO:0000329">
    <property type="term" value="C:fungal-type vacuole membrane"/>
    <property type="evidence" value="ECO:0007669"/>
    <property type="project" value="TreeGrafter"/>
</dbReference>
<dbReference type="InterPro" id="IPR026030">
    <property type="entry name" value="Pur-cyt_permease_Fcy2/21/22"/>
</dbReference>
<dbReference type="AlphaFoldDB" id="A0A0P9F1Q8"/>
<evidence type="ECO:0000256" key="2">
    <source>
        <dbReference type="ARBA" id="ARBA00008974"/>
    </source>
</evidence>
<keyword evidence="12" id="KW-1185">Reference proteome</keyword>
<keyword evidence="4" id="KW-0597">Phosphoprotein</keyword>
<evidence type="ECO:0000256" key="5">
    <source>
        <dbReference type="ARBA" id="ARBA00022692"/>
    </source>
</evidence>
<feature type="compositionally biased region" description="Basic and acidic residues" evidence="9">
    <location>
        <begin position="8"/>
        <end position="17"/>
    </location>
</feature>
<dbReference type="OrthoDB" id="2116389at2759"/>
<evidence type="ECO:0000256" key="10">
    <source>
        <dbReference type="SAM" id="Phobius"/>
    </source>
</evidence>
<dbReference type="RefSeq" id="XP_018269609.1">
    <property type="nucleotide sequence ID" value="XM_018412332.1"/>
</dbReference>
<dbReference type="GO" id="GO:0005886">
    <property type="term" value="C:plasma membrane"/>
    <property type="evidence" value="ECO:0007669"/>
    <property type="project" value="TreeGrafter"/>
</dbReference>
<dbReference type="OMA" id="LWLSANM"/>
<dbReference type="InterPro" id="IPR001248">
    <property type="entry name" value="Pur-cyt_permease"/>
</dbReference>
<keyword evidence="6 10" id="KW-1133">Transmembrane helix</keyword>
<dbReference type="PIRSF" id="PIRSF002744">
    <property type="entry name" value="Pur-cyt_permease"/>
    <property type="match status" value="1"/>
</dbReference>
<comment type="subcellular location">
    <subcellularLocation>
        <location evidence="1">Membrane</location>
        <topology evidence="1">Multi-pass membrane protein</topology>
    </subcellularLocation>
</comment>
<feature type="region of interest" description="Disordered" evidence="9">
    <location>
        <begin position="1"/>
        <end position="33"/>
    </location>
</feature>
<comment type="similarity">
    <text evidence="2 8">Belongs to the purine-cytosine permease (2.A.39) family.</text>
</comment>
<feature type="transmembrane region" description="Helical" evidence="10">
    <location>
        <begin position="219"/>
        <end position="236"/>
    </location>
</feature>
<dbReference type="Gene3D" id="1.10.4160.10">
    <property type="entry name" value="Hydantoin permease"/>
    <property type="match status" value="1"/>
</dbReference>
<dbReference type="PANTHER" id="PTHR31806:SF1">
    <property type="entry name" value="PURINE-CYTOSINE PERMEASE FCY2-RELATED"/>
    <property type="match status" value="1"/>
</dbReference>
<feature type="transmembrane region" description="Helical" evidence="10">
    <location>
        <begin position="111"/>
        <end position="130"/>
    </location>
</feature>
<evidence type="ECO:0000256" key="6">
    <source>
        <dbReference type="ARBA" id="ARBA00022989"/>
    </source>
</evidence>
<evidence type="ECO:0008006" key="13">
    <source>
        <dbReference type="Google" id="ProtNLM"/>
    </source>
</evidence>
<evidence type="ECO:0000256" key="7">
    <source>
        <dbReference type="ARBA" id="ARBA00023136"/>
    </source>
</evidence>
<evidence type="ECO:0000313" key="11">
    <source>
        <dbReference type="EMBL" id="KPV73560.1"/>
    </source>
</evidence>
<feature type="transmembrane region" description="Helical" evidence="10">
    <location>
        <begin position="291"/>
        <end position="311"/>
    </location>
</feature>
<evidence type="ECO:0000256" key="1">
    <source>
        <dbReference type="ARBA" id="ARBA00004141"/>
    </source>
</evidence>
<accession>A0A0P9F1Q8</accession>
<feature type="transmembrane region" description="Helical" evidence="10">
    <location>
        <begin position="384"/>
        <end position="405"/>
    </location>
</feature>
<proteinExistence type="inferred from homology"/>
<feature type="transmembrane region" description="Helical" evidence="10">
    <location>
        <begin position="189"/>
        <end position="207"/>
    </location>
</feature>
<feature type="transmembrane region" description="Helical" evidence="10">
    <location>
        <begin position="496"/>
        <end position="515"/>
    </location>
</feature>
<name>A0A0P9F1Q8_RHOGW</name>
<dbReference type="GO" id="GO:0015851">
    <property type="term" value="P:nucleobase transport"/>
    <property type="evidence" value="ECO:0007669"/>
    <property type="project" value="UniProtKB-ARBA"/>
</dbReference>
<evidence type="ECO:0000313" key="12">
    <source>
        <dbReference type="Proteomes" id="UP000053890"/>
    </source>
</evidence>
<reference evidence="11 12" key="1">
    <citation type="journal article" date="2015" name="Front. Microbiol.">
        <title>Genome sequence of the plant growth promoting endophytic yeast Rhodotorula graminis WP1.</title>
        <authorList>
            <person name="Firrincieli A."/>
            <person name="Otillar R."/>
            <person name="Salamov A."/>
            <person name="Schmutz J."/>
            <person name="Khan Z."/>
            <person name="Redman R.S."/>
            <person name="Fleck N.D."/>
            <person name="Lindquist E."/>
            <person name="Grigoriev I.V."/>
            <person name="Doty S.L."/>
        </authorList>
    </citation>
    <scope>NUCLEOTIDE SEQUENCE [LARGE SCALE GENOMIC DNA]</scope>
    <source>
        <strain evidence="11 12">WP1</strain>
    </source>
</reference>